<evidence type="ECO:0000256" key="2">
    <source>
        <dbReference type="ARBA" id="ARBA00022723"/>
    </source>
</evidence>
<dbReference type="PANTHER" id="PTHR32308:SF10">
    <property type="entry name" value="CITRATE LYASE SUBUNIT BETA"/>
    <property type="match status" value="1"/>
</dbReference>
<dbReference type="GO" id="GO:0006107">
    <property type="term" value="P:oxaloacetate metabolic process"/>
    <property type="evidence" value="ECO:0007669"/>
    <property type="project" value="TreeGrafter"/>
</dbReference>
<dbReference type="InterPro" id="IPR054255">
    <property type="entry name" value="DUF6986"/>
</dbReference>
<organism evidence="4">
    <name type="scientific">uncultured Gemmatimonadota bacterium</name>
    <dbReference type="NCBI Taxonomy" id="203437"/>
    <lineage>
        <taxon>Bacteria</taxon>
        <taxon>Pseudomonadati</taxon>
        <taxon>Gemmatimonadota</taxon>
        <taxon>environmental samples</taxon>
    </lineage>
</organism>
<dbReference type="SUPFAM" id="SSF51621">
    <property type="entry name" value="Phosphoenolpyruvate/pyruvate domain"/>
    <property type="match status" value="1"/>
</dbReference>
<comment type="cofactor">
    <cofactor evidence="1">
        <name>Mg(2+)</name>
        <dbReference type="ChEBI" id="CHEBI:18420"/>
    </cofactor>
</comment>
<dbReference type="EMBL" id="CADCTW010000085">
    <property type="protein sequence ID" value="CAA9315291.1"/>
    <property type="molecule type" value="Genomic_DNA"/>
</dbReference>
<dbReference type="InterPro" id="IPR040442">
    <property type="entry name" value="Pyrv_kinase-like_dom_sf"/>
</dbReference>
<evidence type="ECO:0000313" key="4">
    <source>
        <dbReference type="EMBL" id="CAA9315291.1"/>
    </source>
</evidence>
<evidence type="ECO:0000256" key="1">
    <source>
        <dbReference type="ARBA" id="ARBA00001946"/>
    </source>
</evidence>
<dbReference type="Pfam" id="PF22484">
    <property type="entry name" value="DUF6986"/>
    <property type="match status" value="1"/>
</dbReference>
<dbReference type="GO" id="GO:0003824">
    <property type="term" value="F:catalytic activity"/>
    <property type="evidence" value="ECO:0007669"/>
    <property type="project" value="InterPro"/>
</dbReference>
<evidence type="ECO:0000256" key="3">
    <source>
        <dbReference type="ARBA" id="ARBA00022842"/>
    </source>
</evidence>
<sequence>MNRSLDPAELEAAAARLRPANLAFAARYTGETARRQPVHTVYQGAQHFRHDAAAEHGRQALRALREYAPTARDFAHALGITEDEALYARVVEKLEREPVEDFRVDFEDGYGYPPDAEEDSAALAVADEMSRGMMEAGALPAYVGLRLKALNEELRPRSIRTLDLFLTRLLERTGGRLPEGFVLTVPKVTIPQQAAFFADVLEMLEARCGLGDGTLRFELMVEVPQAVLGADGRTPLPAFLDAARGRLTAAHFGTYDYTSGVGITAAHQRMRHQACDFARHVMQVAFAGTGIWLSDGSTAVLPVPVHEHPATDAQRHENRDAVHRAWRMHFEDVRHSLAHGYYQGWDLHPAQLPTRFAAVFAFFLAGRDAAAARLRSFLAKAAQAGDSFDDPHAGQALLNYFLRGIASGAFTEVEVLERTGLTQEELGSRSFHHVLEVRQAGS</sequence>
<gene>
    <name evidence="4" type="ORF">AVDCRST_MAG68-1622</name>
</gene>
<dbReference type="GO" id="GO:0000287">
    <property type="term" value="F:magnesium ion binding"/>
    <property type="evidence" value="ECO:0007669"/>
    <property type="project" value="TreeGrafter"/>
</dbReference>
<dbReference type="PANTHER" id="PTHR32308">
    <property type="entry name" value="LYASE BETA SUBUNIT, PUTATIVE (AFU_ORTHOLOGUE AFUA_4G13030)-RELATED"/>
    <property type="match status" value="1"/>
</dbReference>
<keyword evidence="2" id="KW-0479">Metal-binding</keyword>
<evidence type="ECO:0008006" key="5">
    <source>
        <dbReference type="Google" id="ProtNLM"/>
    </source>
</evidence>
<dbReference type="Gene3D" id="3.20.20.60">
    <property type="entry name" value="Phosphoenolpyruvate-binding domains"/>
    <property type="match status" value="1"/>
</dbReference>
<dbReference type="AlphaFoldDB" id="A0A6J4KTZ5"/>
<reference evidence="4" key="1">
    <citation type="submission" date="2020-02" db="EMBL/GenBank/DDBJ databases">
        <authorList>
            <person name="Meier V. D."/>
        </authorList>
    </citation>
    <scope>NUCLEOTIDE SEQUENCE</scope>
    <source>
        <strain evidence="4">AVDCRST_MAG68</strain>
    </source>
</reference>
<name>A0A6J4KTZ5_9BACT</name>
<dbReference type="InterPro" id="IPR015813">
    <property type="entry name" value="Pyrv/PenolPyrv_kinase-like_dom"/>
</dbReference>
<protein>
    <recommendedName>
        <fullName evidence="5">Phosphoenolpyruvate kinase</fullName>
    </recommendedName>
</protein>
<accession>A0A6J4KTZ5</accession>
<keyword evidence="3" id="KW-0460">Magnesium</keyword>
<proteinExistence type="predicted"/>